<accession>A0AAN6MMG5</accession>
<sequence>MASYDIAQYLLDRANIHDTVVKVNLEGLRSEVYAASVENDYTSLLGGTSTVVPREDWVNQVGGILGHFASTQHVTSGIITNLPQPTANATRPEKVTIYAQVAGNMVGENAEDGSAQSLMQNGGFLEAELQRDMELERQGQNPWRITKYKVIKRWAKGEAALLDHAKDAVSR</sequence>
<reference evidence="2" key="2">
    <citation type="submission" date="2023-05" db="EMBL/GenBank/DDBJ databases">
        <authorList>
            <consortium name="Lawrence Berkeley National Laboratory"/>
            <person name="Steindorff A."/>
            <person name="Hensen N."/>
            <person name="Bonometti L."/>
            <person name="Westerberg I."/>
            <person name="Brannstrom I.O."/>
            <person name="Guillou S."/>
            <person name="Cros-Aarteil S."/>
            <person name="Calhoun S."/>
            <person name="Haridas S."/>
            <person name="Kuo A."/>
            <person name="Mondo S."/>
            <person name="Pangilinan J."/>
            <person name="Riley R."/>
            <person name="Labutti K."/>
            <person name="Andreopoulos B."/>
            <person name="Lipzen A."/>
            <person name="Chen C."/>
            <person name="Yanf M."/>
            <person name="Daum C."/>
            <person name="Ng V."/>
            <person name="Clum A."/>
            <person name="Ohm R."/>
            <person name="Martin F."/>
            <person name="Silar P."/>
            <person name="Natvig D."/>
            <person name="Lalanne C."/>
            <person name="Gautier V."/>
            <person name="Ament-Velasquez S.L."/>
            <person name="Kruys A."/>
            <person name="Hutchinson M.I."/>
            <person name="Powell A.J."/>
            <person name="Barry K."/>
            <person name="Miller A.N."/>
            <person name="Grigoriev I.V."/>
            <person name="Debuchy R."/>
            <person name="Gladieux P."/>
            <person name="Thoren M.H."/>
            <person name="Johannesson H."/>
        </authorList>
    </citation>
    <scope>NUCLEOTIDE SEQUENCE</scope>
    <source>
        <strain evidence="2">CBS 103.79</strain>
    </source>
</reference>
<gene>
    <name evidence="2" type="ORF">C8A05DRAFT_43601</name>
</gene>
<dbReference type="Pfam" id="PF13577">
    <property type="entry name" value="SnoaL_4"/>
    <property type="match status" value="1"/>
</dbReference>
<dbReference type="SUPFAM" id="SSF54427">
    <property type="entry name" value="NTF2-like"/>
    <property type="match status" value="1"/>
</dbReference>
<evidence type="ECO:0000313" key="2">
    <source>
        <dbReference type="EMBL" id="KAK3903120.1"/>
    </source>
</evidence>
<dbReference type="InterPro" id="IPR037401">
    <property type="entry name" value="SnoaL-like"/>
</dbReference>
<name>A0AAN6MMG5_9PEZI</name>
<dbReference type="Proteomes" id="UP001303889">
    <property type="component" value="Unassembled WGS sequence"/>
</dbReference>
<organism evidence="2 3">
    <name type="scientific">Staphylotrichum tortipilum</name>
    <dbReference type="NCBI Taxonomy" id="2831512"/>
    <lineage>
        <taxon>Eukaryota</taxon>
        <taxon>Fungi</taxon>
        <taxon>Dikarya</taxon>
        <taxon>Ascomycota</taxon>
        <taxon>Pezizomycotina</taxon>
        <taxon>Sordariomycetes</taxon>
        <taxon>Sordariomycetidae</taxon>
        <taxon>Sordariales</taxon>
        <taxon>Chaetomiaceae</taxon>
        <taxon>Staphylotrichum</taxon>
    </lineage>
</organism>
<dbReference type="AlphaFoldDB" id="A0AAN6MMG5"/>
<dbReference type="EMBL" id="MU855468">
    <property type="protein sequence ID" value="KAK3903120.1"/>
    <property type="molecule type" value="Genomic_DNA"/>
</dbReference>
<protein>
    <recommendedName>
        <fullName evidence="1">SnoaL-like domain-containing protein</fullName>
    </recommendedName>
</protein>
<evidence type="ECO:0000259" key="1">
    <source>
        <dbReference type="Pfam" id="PF13577"/>
    </source>
</evidence>
<dbReference type="InterPro" id="IPR032710">
    <property type="entry name" value="NTF2-like_dom_sf"/>
</dbReference>
<evidence type="ECO:0000313" key="3">
    <source>
        <dbReference type="Proteomes" id="UP001303889"/>
    </source>
</evidence>
<feature type="domain" description="SnoaL-like" evidence="1">
    <location>
        <begin position="30"/>
        <end position="148"/>
    </location>
</feature>
<keyword evidence="3" id="KW-1185">Reference proteome</keyword>
<comment type="caution">
    <text evidence="2">The sequence shown here is derived from an EMBL/GenBank/DDBJ whole genome shotgun (WGS) entry which is preliminary data.</text>
</comment>
<reference evidence="2" key="1">
    <citation type="journal article" date="2023" name="Mol. Phylogenet. Evol.">
        <title>Genome-scale phylogeny and comparative genomics of the fungal order Sordariales.</title>
        <authorList>
            <person name="Hensen N."/>
            <person name="Bonometti L."/>
            <person name="Westerberg I."/>
            <person name="Brannstrom I.O."/>
            <person name="Guillou S."/>
            <person name="Cros-Aarteil S."/>
            <person name="Calhoun S."/>
            <person name="Haridas S."/>
            <person name="Kuo A."/>
            <person name="Mondo S."/>
            <person name="Pangilinan J."/>
            <person name="Riley R."/>
            <person name="LaButti K."/>
            <person name="Andreopoulos B."/>
            <person name="Lipzen A."/>
            <person name="Chen C."/>
            <person name="Yan M."/>
            <person name="Daum C."/>
            <person name="Ng V."/>
            <person name="Clum A."/>
            <person name="Steindorff A."/>
            <person name="Ohm R.A."/>
            <person name="Martin F."/>
            <person name="Silar P."/>
            <person name="Natvig D.O."/>
            <person name="Lalanne C."/>
            <person name="Gautier V."/>
            <person name="Ament-Velasquez S.L."/>
            <person name="Kruys A."/>
            <person name="Hutchinson M.I."/>
            <person name="Powell A.J."/>
            <person name="Barry K."/>
            <person name="Miller A.N."/>
            <person name="Grigoriev I.V."/>
            <person name="Debuchy R."/>
            <person name="Gladieux P."/>
            <person name="Hiltunen Thoren M."/>
            <person name="Johannesson H."/>
        </authorList>
    </citation>
    <scope>NUCLEOTIDE SEQUENCE</scope>
    <source>
        <strain evidence="2">CBS 103.79</strain>
    </source>
</reference>
<dbReference type="Gene3D" id="3.10.450.50">
    <property type="match status" value="1"/>
</dbReference>
<proteinExistence type="predicted"/>